<dbReference type="FunCoup" id="A0A7E5X4M0">
    <property type="interactions" value="1840"/>
</dbReference>
<keyword evidence="3" id="KW-0809">Transit peptide</keyword>
<name>A0A7E5X4M0_TRINI</name>
<proteinExistence type="predicted"/>
<dbReference type="GO" id="GO:0032543">
    <property type="term" value="P:mitochondrial translation"/>
    <property type="evidence" value="ECO:0007669"/>
    <property type="project" value="InterPro"/>
</dbReference>
<dbReference type="KEGG" id="tnl:113508484"/>
<organism evidence="6 7">
    <name type="scientific">Trichoplusia ni</name>
    <name type="common">Cabbage looper</name>
    <dbReference type="NCBI Taxonomy" id="7111"/>
    <lineage>
        <taxon>Eukaryota</taxon>
        <taxon>Metazoa</taxon>
        <taxon>Ecdysozoa</taxon>
        <taxon>Arthropoda</taxon>
        <taxon>Hexapoda</taxon>
        <taxon>Insecta</taxon>
        <taxon>Pterygota</taxon>
        <taxon>Neoptera</taxon>
        <taxon>Endopterygota</taxon>
        <taxon>Lepidoptera</taxon>
        <taxon>Glossata</taxon>
        <taxon>Ditrysia</taxon>
        <taxon>Noctuoidea</taxon>
        <taxon>Noctuidae</taxon>
        <taxon>Plusiinae</taxon>
        <taxon>Trichoplusia</taxon>
    </lineage>
</organism>
<dbReference type="PANTHER" id="PTHR16276">
    <property type="entry name" value="PENTATRICOPEPTIDE REPEAT DOMAIN-CONTAINING PROTEIN 3"/>
    <property type="match status" value="1"/>
</dbReference>
<dbReference type="GO" id="GO:0005739">
    <property type="term" value="C:mitochondrion"/>
    <property type="evidence" value="ECO:0007669"/>
    <property type="project" value="UniProtKB-SubCell"/>
</dbReference>
<evidence type="ECO:0000256" key="1">
    <source>
        <dbReference type="ARBA" id="ARBA00004173"/>
    </source>
</evidence>
<dbReference type="RefSeq" id="XP_026747352.1">
    <property type="nucleotide sequence ID" value="XM_026891551.1"/>
</dbReference>
<evidence type="ECO:0000256" key="5">
    <source>
        <dbReference type="SAM" id="MobiDB-lite"/>
    </source>
</evidence>
<sequence length="714" mass="78806">MYSNVVVPRHWTRLSCLCRSLTSLEGQKVPQTAKSSDGISPPPRIRRGPTDILQALAATVGTDPTAAHYKYHDDPYLIPLSNFRKRAYALSAEAGRKAAAWIRDEHADLFTTREWDPPNKAKTPYFNADPHIKAFEPKPIYNDESKVTEADLQYAIKNALIEDSTKVFQLLGGVEGVNDELKLQFLQLLCFYNEKEPDSMEWLEERWFAANTRDRQATTWRVGGLAEKIFQSLEPKTSEAYCAIIQGMAKYYQAERAHMLASEAIEKGLQLSTSVYNSLLACVGFLREGTQMRIEALKSTLAQMNEQGISPNSETLSACLKSISAWGGGKALQQVALQVVAEFRKLGIEPGLAAYYYLLCVFCKERGPRYDLLSTMINDLEKKQSLVATEPADTNFFITAMGVCSDHLQNMDLAERLHNLLMKDDNYKLVGDAYKESIFYRHYVTVTCRLAPFEKTVEILDTLIPNVYVPEPSVMEEIIKTLEVGGAGDRLAQAWSQLVVFGHARRARLVERLLDAMCNTYQGQDEEIKAKMRSAATDILNFGIMSEEQEETKELRTPGQKLSASALCNIVDMCSDAKDKADPGWQTVNAALQKLGREEAAGVPAKPQVLADVAQKAVAIGQPAIAAAAVTYLAECGFEEAMSASVQVLSTMLNRPESEVEALLGQQHSSLTGALHPSAMAIAEAYSIAKTGAPVQRESSSSSSDSDSESSDDE</sequence>
<protein>
    <submittedName>
        <fullName evidence="7">Protein PTCD3 homolog, mitochondrial-like</fullName>
    </submittedName>
</protein>
<evidence type="ECO:0000313" key="6">
    <source>
        <dbReference type="Proteomes" id="UP000322000"/>
    </source>
</evidence>
<dbReference type="InterPro" id="IPR011990">
    <property type="entry name" value="TPR-like_helical_dom_sf"/>
</dbReference>
<dbReference type="InParanoid" id="A0A7E5X4M0"/>
<evidence type="ECO:0000256" key="2">
    <source>
        <dbReference type="ARBA" id="ARBA00022737"/>
    </source>
</evidence>
<feature type="region of interest" description="Disordered" evidence="5">
    <location>
        <begin position="691"/>
        <end position="714"/>
    </location>
</feature>
<dbReference type="InterPro" id="IPR037387">
    <property type="entry name" value="PTCD3"/>
</dbReference>
<dbReference type="Proteomes" id="UP000322000">
    <property type="component" value="Chromosome 2"/>
</dbReference>
<evidence type="ECO:0000313" key="7">
    <source>
        <dbReference type="RefSeq" id="XP_026747352.1"/>
    </source>
</evidence>
<gene>
    <name evidence="7" type="primary">LOC113508484</name>
</gene>
<keyword evidence="4" id="KW-0496">Mitochondrion</keyword>
<evidence type="ECO:0000256" key="3">
    <source>
        <dbReference type="ARBA" id="ARBA00022946"/>
    </source>
</evidence>
<dbReference type="GO" id="GO:0019843">
    <property type="term" value="F:rRNA binding"/>
    <property type="evidence" value="ECO:0007669"/>
    <property type="project" value="InterPro"/>
</dbReference>
<dbReference type="PANTHER" id="PTHR16276:SF1">
    <property type="entry name" value="SMALL RIBOSOMAL SUBUNIT PROTEIN MS39"/>
    <property type="match status" value="1"/>
</dbReference>
<dbReference type="GO" id="GO:0043024">
    <property type="term" value="F:ribosomal small subunit binding"/>
    <property type="evidence" value="ECO:0007669"/>
    <property type="project" value="InterPro"/>
</dbReference>
<dbReference type="GeneID" id="113508484"/>
<dbReference type="OrthoDB" id="185373at2759"/>
<reference evidence="7" key="1">
    <citation type="submission" date="2025-08" db="UniProtKB">
        <authorList>
            <consortium name="RefSeq"/>
        </authorList>
    </citation>
    <scope>IDENTIFICATION</scope>
</reference>
<dbReference type="AlphaFoldDB" id="A0A7E5X4M0"/>
<dbReference type="Gene3D" id="1.25.40.10">
    <property type="entry name" value="Tetratricopeptide repeat domain"/>
    <property type="match status" value="1"/>
</dbReference>
<accession>A0A7E5X4M0</accession>
<dbReference type="Pfam" id="PF22330">
    <property type="entry name" value="Rib_mS39_PPR"/>
    <property type="match status" value="1"/>
</dbReference>
<keyword evidence="2" id="KW-0677">Repeat</keyword>
<comment type="subcellular location">
    <subcellularLocation>
        <location evidence="1">Mitochondrion</location>
    </subcellularLocation>
</comment>
<keyword evidence="6" id="KW-1185">Reference proteome</keyword>
<dbReference type="InterPro" id="IPR055063">
    <property type="entry name" value="Rib_mS39_PPR"/>
</dbReference>
<evidence type="ECO:0000256" key="4">
    <source>
        <dbReference type="ARBA" id="ARBA00023128"/>
    </source>
</evidence>